<reference evidence="3" key="1">
    <citation type="submission" date="2019-12" db="EMBL/GenBank/DDBJ databases">
        <title>Genome sequencing and annotation of Brassica cretica.</title>
        <authorList>
            <person name="Studholme D.J."/>
            <person name="Sarris P.F."/>
        </authorList>
    </citation>
    <scope>NUCLEOTIDE SEQUENCE</scope>
    <source>
        <strain evidence="3">PFS-102/07</strain>
        <tissue evidence="3">Leaf</tissue>
    </source>
</reference>
<keyword evidence="1" id="KW-0175">Coiled coil</keyword>
<name>A0A8S9FQN3_BRACR</name>
<evidence type="ECO:0000313" key="3">
    <source>
        <dbReference type="EMBL" id="KAF2533072.1"/>
    </source>
</evidence>
<feature type="coiled-coil region" evidence="1">
    <location>
        <begin position="278"/>
        <end position="305"/>
    </location>
</feature>
<feature type="region of interest" description="Disordered" evidence="2">
    <location>
        <begin position="142"/>
        <end position="172"/>
    </location>
</feature>
<feature type="region of interest" description="Disordered" evidence="2">
    <location>
        <begin position="105"/>
        <end position="130"/>
    </location>
</feature>
<dbReference type="AlphaFoldDB" id="A0A8S9FQN3"/>
<dbReference type="EMBL" id="QGKY02002305">
    <property type="protein sequence ID" value="KAF2533072.1"/>
    <property type="molecule type" value="Genomic_DNA"/>
</dbReference>
<comment type="caution">
    <text evidence="3">The sequence shown here is derived from an EMBL/GenBank/DDBJ whole genome shotgun (WGS) entry which is preliminary data.</text>
</comment>
<proteinExistence type="predicted"/>
<evidence type="ECO:0000256" key="1">
    <source>
        <dbReference type="SAM" id="Coils"/>
    </source>
</evidence>
<protein>
    <submittedName>
        <fullName evidence="3">Uncharacterized protein</fullName>
    </submittedName>
</protein>
<evidence type="ECO:0000256" key="2">
    <source>
        <dbReference type="SAM" id="MobiDB-lite"/>
    </source>
</evidence>
<feature type="compositionally biased region" description="Low complexity" evidence="2">
    <location>
        <begin position="148"/>
        <end position="162"/>
    </location>
</feature>
<gene>
    <name evidence="3" type="ORF">F2Q70_00033005</name>
</gene>
<organism evidence="3">
    <name type="scientific">Brassica cretica</name>
    <name type="common">Mustard</name>
    <dbReference type="NCBI Taxonomy" id="69181"/>
    <lineage>
        <taxon>Eukaryota</taxon>
        <taxon>Viridiplantae</taxon>
        <taxon>Streptophyta</taxon>
        <taxon>Embryophyta</taxon>
        <taxon>Tracheophyta</taxon>
        <taxon>Spermatophyta</taxon>
        <taxon>Magnoliopsida</taxon>
        <taxon>eudicotyledons</taxon>
        <taxon>Gunneridae</taxon>
        <taxon>Pentapetalae</taxon>
        <taxon>rosids</taxon>
        <taxon>malvids</taxon>
        <taxon>Brassicales</taxon>
        <taxon>Brassicaceae</taxon>
        <taxon>Brassiceae</taxon>
        <taxon>Brassica</taxon>
    </lineage>
</organism>
<sequence length="387" mass="43163">MVVSGSMMLPVSQAPSICTGGSSSCHHKKYENSISTEEEDLVPAMEDEVDGEEEKFPSFCRLLHPESCLEAFRSHMSVCNSMSRGPIRKGLHVLRCGPVSVVIPSGGARKAPDTSASSAGDRALDDEIDSLSRRSRRRVLEEINSVTSRSSNPRLSPPLRASGEGTSRVNPGVLPSSVPEAFSWSFAYDSEIPILENPESLATIWRKIRAKECELPSLEHMRERGAYVRMAVANAKVRCLRLTLFGMGCLVLMLSFCLGYGGELDTAREAERQPEVDFEELRKKMAAAEAEKVLAQSDLNSMEEKYRREIEGRDRKARKDLHLARVSLAKDVVRGKFEQKKKETAAEILWQETRARIEALTEYSEGGFKLEAELERLKDLEILLDID</sequence>
<accession>A0A8S9FQN3</accession>